<evidence type="ECO:0008006" key="3">
    <source>
        <dbReference type="Google" id="ProtNLM"/>
    </source>
</evidence>
<proteinExistence type="predicted"/>
<evidence type="ECO:0000313" key="2">
    <source>
        <dbReference type="Proteomes" id="UP000620550"/>
    </source>
</evidence>
<dbReference type="EMBL" id="BNAF01000017">
    <property type="protein sequence ID" value="GHE48076.1"/>
    <property type="molecule type" value="Genomic_DNA"/>
</dbReference>
<evidence type="ECO:0000313" key="1">
    <source>
        <dbReference type="EMBL" id="GHE48076.1"/>
    </source>
</evidence>
<organism evidence="1 2">
    <name type="scientific">Sphingobacterium griseoflavum</name>
    <dbReference type="NCBI Taxonomy" id="1474952"/>
    <lineage>
        <taxon>Bacteria</taxon>
        <taxon>Pseudomonadati</taxon>
        <taxon>Bacteroidota</taxon>
        <taxon>Sphingobacteriia</taxon>
        <taxon>Sphingobacteriales</taxon>
        <taxon>Sphingobacteriaceae</taxon>
        <taxon>Sphingobacterium</taxon>
    </lineage>
</organism>
<dbReference type="InterPro" id="IPR032183">
    <property type="entry name" value="PKD-like"/>
</dbReference>
<dbReference type="Pfam" id="PF16407">
    <property type="entry name" value="PKD_2"/>
    <property type="match status" value="1"/>
</dbReference>
<gene>
    <name evidence="1" type="ORF">GCM10017764_33920</name>
</gene>
<accession>A0ABQ3HZ26</accession>
<dbReference type="PROSITE" id="PS51257">
    <property type="entry name" value="PROKAR_LIPOPROTEIN"/>
    <property type="match status" value="1"/>
</dbReference>
<reference evidence="2" key="1">
    <citation type="journal article" date="2019" name="Int. J. Syst. Evol. Microbiol.">
        <title>The Global Catalogue of Microorganisms (GCM) 10K type strain sequencing project: providing services to taxonomists for standard genome sequencing and annotation.</title>
        <authorList>
            <consortium name="The Broad Institute Genomics Platform"/>
            <consortium name="The Broad Institute Genome Sequencing Center for Infectious Disease"/>
            <person name="Wu L."/>
            <person name="Ma J."/>
        </authorList>
    </citation>
    <scope>NUCLEOTIDE SEQUENCE [LARGE SCALE GENOMIC DNA]</scope>
    <source>
        <strain evidence="2">CGMCC 1.12966</strain>
    </source>
</reference>
<keyword evidence="2" id="KW-1185">Reference proteome</keyword>
<dbReference type="Proteomes" id="UP000620550">
    <property type="component" value="Unassembled WGS sequence"/>
</dbReference>
<name>A0ABQ3HZ26_9SPHI</name>
<sequence length="506" mass="57378">MKNITLVYWLCMISSCLTITGCYKDLGNYDYEVLNKFALSNLSQQIVVQGDTLRLNPTLEEDIPDSTRFDYKWTFELNREQIAKMSLDSNAIIIGRKKELLYVIPINIPADTYILKAEAVDRNTGIRKFTTTSVQITVRYQRGYMLLEETDQGGDISLVVNKGLVYRHVFSENNEGKYLPTPLNRLLTANALMDRRNKKILFVSAAGFNKELDEQSFRVIRDINDIFIAPYGKPLVPMYLEALSNRTLYSAFVWDNGLISNVVTGSTNVLAATYDYPLAGDYKLAPFLAHFGGRGFIGFDEKNGRFLSFDNWRSTSGITMSTFLNVPTTVFDINNIKKKMIYGSNIFQDRYFVGLFKDVSGRLSMYELDFTDIRNKGAQPIRTYTIDLTKVPHIDKASCFTASYLLPFLYYAVDNTLYLFDVHNHKADPIYSFQPGERITTLEWANKEGTRQIAISTYNGSEGKFYVFLPSGSGSLELPAQIQEGGFGKIIHTHIKFSSASPNPRG</sequence>
<dbReference type="RefSeq" id="WP_380881405.1">
    <property type="nucleotide sequence ID" value="NZ_JBHUMC010000013.1"/>
</dbReference>
<protein>
    <recommendedName>
        <fullName evidence="3">PKD-like family protein</fullName>
    </recommendedName>
</protein>
<comment type="caution">
    <text evidence="1">The sequence shown here is derived from an EMBL/GenBank/DDBJ whole genome shotgun (WGS) entry which is preliminary data.</text>
</comment>